<sequence length="961" mass="100753">MKKIFLLLLSLAAVIGKTNGQCPATIQLNVRSNTPANCPSSGSVIIGSNASVGSLQYTITAGPAGAPLNTPQGDSTFSALPAGSYTVKANCASNPSKSNTINFTITDGYTPMTNIATTITSHCGSGGAGGTVVANSVTGGSKPLQYSLVQNNDPNYPDNLSVYGATTTFNPTAYGVYQLRVKDACGQLYTKTVQIAQNLPPVAIGINMYNDNPCNSTTWDAWFWLEDPTSGMSIDATPYFNAGGVTIKIYQATGTGSACAKGTLLGTLTNVTNQAIQLPKSSNGLYYYEVTTPCGVTTSLCQDATGQTAETVTLATNTTGCGTTSPAATMNIFSTDMNFIHYPLTVTVTPKPSGTPTTYTINDGDISITGLALKNYSVVIKDACGQTVLSQTINNPVNAGVPSTWFVIPGEGDLDCLNGRLTSQEGTVRVGIGIQGFLADLADAVATITAGPSNVGVSATQQPAGSGVFFWQNMLPGSYTVSVVTACGTTNFNFTVALPSWNETLAQHIQVVATSFCGGSGTVQIDPNNTEYNGYGTVAYVLKNAATHAGIDSNATGVFTNLSAGNYYIDMSIDDYCDDPNPTYNVSSNTVTINSAGTPASVAKKLGVICEDGSGNLLNTGSAYLQLAGAPPMILEYKLSTSSTWNTYSTNAPSSVTIGNLVPYAVYDVRVTSCGISSVTQVSIGKLDLVKVSNTQNPCINVPYTLAVPEMPGATYSWSNPANVIVSSSYNYSIPNYNASYDGIYTCTVSFGGCVTRTMHVTLNSQLCAQPLPIRLTSFTAVNHNCEPELVWSAIYHNTDKSFIVQRSSDGHNYADVAEISAKQGSGDYTYMDGAADLNAGNLYYRLKMVDLDNTVTYSSTEVIKGCHNNLYSENSFYIVPNPVTGGQNVTLTYNGAAVNASVNIVSASGQLVQHNEKISLGGQAGNTINISLHDLTAGIYIVTLTTDDGNVVGHEKLIVY</sequence>
<evidence type="ECO:0000313" key="3">
    <source>
        <dbReference type="EMBL" id="PZF71770.1"/>
    </source>
</evidence>
<dbReference type="RefSeq" id="WP_111000141.1">
    <property type="nucleotide sequence ID" value="NZ_QKTW01000022.1"/>
</dbReference>
<accession>A0A2W2AHS0</accession>
<dbReference type="Pfam" id="PF18962">
    <property type="entry name" value="Por_Secre_tail"/>
    <property type="match status" value="1"/>
</dbReference>
<dbReference type="OrthoDB" id="9803461at2"/>
<evidence type="ECO:0000259" key="2">
    <source>
        <dbReference type="PROSITE" id="PS50835"/>
    </source>
</evidence>
<dbReference type="NCBIfam" id="TIGR04183">
    <property type="entry name" value="Por_Secre_tail"/>
    <property type="match status" value="1"/>
</dbReference>
<reference evidence="3 4" key="1">
    <citation type="submission" date="2018-06" db="EMBL/GenBank/DDBJ databases">
        <title>Mucibacter soli gen. nov., sp. nov., a new member of the family Chitinophagaceae producing mucin.</title>
        <authorList>
            <person name="Kim M.-K."/>
            <person name="Park S."/>
            <person name="Kim T.-S."/>
            <person name="Joung Y."/>
            <person name="Han J.-H."/>
            <person name="Kim S.B."/>
        </authorList>
    </citation>
    <scope>NUCLEOTIDE SEQUENCE [LARGE SCALE GENOMIC DNA]</scope>
    <source>
        <strain evidence="3 4">R1-15</strain>
    </source>
</reference>
<evidence type="ECO:0000256" key="1">
    <source>
        <dbReference type="SAM" id="SignalP"/>
    </source>
</evidence>
<dbReference type="AlphaFoldDB" id="A0A2W2AHS0"/>
<dbReference type="EMBL" id="QKTW01000022">
    <property type="protein sequence ID" value="PZF71770.1"/>
    <property type="molecule type" value="Genomic_DNA"/>
</dbReference>
<dbReference type="PROSITE" id="PS50835">
    <property type="entry name" value="IG_LIKE"/>
    <property type="match status" value="1"/>
</dbReference>
<dbReference type="InterPro" id="IPR007110">
    <property type="entry name" value="Ig-like_dom"/>
</dbReference>
<comment type="caution">
    <text evidence="3">The sequence shown here is derived from an EMBL/GenBank/DDBJ whole genome shotgun (WGS) entry which is preliminary data.</text>
</comment>
<protein>
    <recommendedName>
        <fullName evidence="2">Ig-like domain-containing protein</fullName>
    </recommendedName>
</protein>
<evidence type="ECO:0000313" key="4">
    <source>
        <dbReference type="Proteomes" id="UP000248745"/>
    </source>
</evidence>
<dbReference type="Proteomes" id="UP000248745">
    <property type="component" value="Unassembled WGS sequence"/>
</dbReference>
<feature type="chain" id="PRO_5016071886" description="Ig-like domain-containing protein" evidence="1">
    <location>
        <begin position="21"/>
        <end position="961"/>
    </location>
</feature>
<name>A0A2W2AHS0_9BACT</name>
<feature type="domain" description="Ig-like" evidence="2">
    <location>
        <begin position="632"/>
        <end position="764"/>
    </location>
</feature>
<organism evidence="3 4">
    <name type="scientific">Taibaiella soli</name>
    <dbReference type="NCBI Taxonomy" id="1649169"/>
    <lineage>
        <taxon>Bacteria</taxon>
        <taxon>Pseudomonadati</taxon>
        <taxon>Bacteroidota</taxon>
        <taxon>Chitinophagia</taxon>
        <taxon>Chitinophagales</taxon>
        <taxon>Chitinophagaceae</taxon>
        <taxon>Taibaiella</taxon>
    </lineage>
</organism>
<gene>
    <name evidence="3" type="ORF">DN068_17040</name>
</gene>
<keyword evidence="1" id="KW-0732">Signal</keyword>
<keyword evidence="4" id="KW-1185">Reference proteome</keyword>
<proteinExistence type="predicted"/>
<dbReference type="InterPro" id="IPR026444">
    <property type="entry name" value="Secre_tail"/>
</dbReference>
<feature type="signal peptide" evidence="1">
    <location>
        <begin position="1"/>
        <end position="20"/>
    </location>
</feature>